<keyword evidence="2" id="KW-0680">Restriction system</keyword>
<dbReference type="InterPro" id="IPR019045">
    <property type="entry name" value="Restrct_endonuc_II_HinfI"/>
</dbReference>
<proteinExistence type="predicted"/>
<evidence type="ECO:0000256" key="6">
    <source>
        <dbReference type="ARBA" id="ARBA00093790"/>
    </source>
</evidence>
<dbReference type="GO" id="GO:0004519">
    <property type="term" value="F:endonuclease activity"/>
    <property type="evidence" value="ECO:0007669"/>
    <property type="project" value="UniProtKB-KW"/>
</dbReference>
<name>A0A7C0U1S0_DESA2</name>
<keyword evidence="1" id="KW-0540">Nuclease</keyword>
<dbReference type="EC" id="3.1.21.4" evidence="6"/>
<dbReference type="EMBL" id="DRBS01000089">
    <property type="protein sequence ID" value="HDD43696.1"/>
    <property type="molecule type" value="Genomic_DNA"/>
</dbReference>
<dbReference type="Pfam" id="PF09520">
    <property type="entry name" value="RE_TdeIII"/>
    <property type="match status" value="2"/>
</dbReference>
<gene>
    <name evidence="7" type="ORF">ENG63_02385</name>
</gene>
<comment type="catalytic activity">
    <reaction evidence="5">
        <text>Endonucleolytic cleavage of DNA to give specific double-stranded fragments with terminal 5'-phosphates.</text>
        <dbReference type="EC" id="3.1.21.4"/>
    </reaction>
</comment>
<evidence type="ECO:0000256" key="4">
    <source>
        <dbReference type="ARBA" id="ARBA00022801"/>
    </source>
</evidence>
<evidence type="ECO:0000256" key="5">
    <source>
        <dbReference type="ARBA" id="ARBA00093760"/>
    </source>
</evidence>
<dbReference type="NCBIfam" id="NF045832">
    <property type="entry name" value="restrict_HpyAIV"/>
    <property type="match status" value="1"/>
</dbReference>
<keyword evidence="4" id="KW-0378">Hydrolase</keyword>
<dbReference type="AlphaFoldDB" id="A0A7C0U1S0"/>
<dbReference type="Proteomes" id="UP000886289">
    <property type="component" value="Unassembled WGS sequence"/>
</dbReference>
<evidence type="ECO:0000256" key="3">
    <source>
        <dbReference type="ARBA" id="ARBA00022759"/>
    </source>
</evidence>
<accession>A0A7C0U1S0</accession>
<protein>
    <recommendedName>
        <fullName evidence="6">type II site-specific deoxyribonuclease</fullName>
        <ecNumber evidence="6">3.1.21.4</ecNumber>
    </recommendedName>
</protein>
<evidence type="ECO:0000256" key="2">
    <source>
        <dbReference type="ARBA" id="ARBA00022747"/>
    </source>
</evidence>
<organism evidence="7">
    <name type="scientific">Desulfofervidus auxilii</name>
    <dbReference type="NCBI Taxonomy" id="1621989"/>
    <lineage>
        <taxon>Bacteria</taxon>
        <taxon>Pseudomonadati</taxon>
        <taxon>Thermodesulfobacteriota</taxon>
        <taxon>Candidatus Desulfofervidia</taxon>
        <taxon>Candidatus Desulfofervidales</taxon>
        <taxon>Candidatus Desulfofervidaceae</taxon>
        <taxon>Candidatus Desulfofervidus</taxon>
    </lineage>
</organism>
<reference evidence="7" key="1">
    <citation type="journal article" date="2020" name="mSystems">
        <title>Genome- and Community-Level Interaction Insights into Carbon Utilization and Element Cycling Functions of Hydrothermarchaeota in Hydrothermal Sediment.</title>
        <authorList>
            <person name="Zhou Z."/>
            <person name="Liu Y."/>
            <person name="Xu W."/>
            <person name="Pan J."/>
            <person name="Luo Z.H."/>
            <person name="Li M."/>
        </authorList>
    </citation>
    <scope>NUCLEOTIDE SEQUENCE [LARGE SCALE GENOMIC DNA]</scope>
    <source>
        <strain evidence="7">HyVt-233</strain>
    </source>
</reference>
<sequence length="288" mass="34588">MMDYSKFCEILNKHIFEGEKRELLKKVADRPERFIGLFRPSKPGTKILQHLLQSHEIRFGDALEELIEEILKDLGYSILPKSITTGNGEQLSLDQFFTDGENYYFIEQKIRDDHDSTKKRGQIANFEAKLEELFKTYKNKLIGIMYFIDPDLVKNKNFYISELNRLNEYYKVSLYLFYGKELFEFLKSPEYWGRLLDWLTRWKGSLPEIPEINFDTTPQDSFKEIKNLEIRYWRKLLENKKLWEEGIIKAIFRSGKTLRLILNYFTTQTSAPYQKLSKLLRERLEEYY</sequence>
<evidence type="ECO:0000313" key="7">
    <source>
        <dbReference type="EMBL" id="HDD43696.1"/>
    </source>
</evidence>
<comment type="caution">
    <text evidence="7">The sequence shown here is derived from an EMBL/GenBank/DDBJ whole genome shotgun (WGS) entry which is preliminary data.</text>
</comment>
<evidence type="ECO:0000256" key="1">
    <source>
        <dbReference type="ARBA" id="ARBA00022722"/>
    </source>
</evidence>
<dbReference type="InterPro" id="IPR054784">
    <property type="entry name" value="HpyAIV-type_restriction_enz"/>
</dbReference>
<keyword evidence="3 7" id="KW-0255">Endonuclease</keyword>